<protein>
    <submittedName>
        <fullName evidence="6">ABC transporter substrate-binding protein</fullName>
    </submittedName>
</protein>
<dbReference type="PIRSF" id="PIRSF002741">
    <property type="entry name" value="MppA"/>
    <property type="match status" value="1"/>
</dbReference>
<accession>A0A9W6QG45</accession>
<evidence type="ECO:0000256" key="4">
    <source>
        <dbReference type="ARBA" id="ARBA00022729"/>
    </source>
</evidence>
<name>A0A9W6QG45_9PSEU</name>
<evidence type="ECO:0000313" key="7">
    <source>
        <dbReference type="Proteomes" id="UP001165042"/>
    </source>
</evidence>
<dbReference type="GO" id="GO:0015833">
    <property type="term" value="P:peptide transport"/>
    <property type="evidence" value="ECO:0007669"/>
    <property type="project" value="TreeGrafter"/>
</dbReference>
<dbReference type="PANTHER" id="PTHR30290">
    <property type="entry name" value="PERIPLASMIC BINDING COMPONENT OF ABC TRANSPORTER"/>
    <property type="match status" value="1"/>
</dbReference>
<dbReference type="EMBL" id="BSSD01000001">
    <property type="protein sequence ID" value="GLW89813.1"/>
    <property type="molecule type" value="Genomic_DNA"/>
</dbReference>
<proteinExistence type="inferred from homology"/>
<evidence type="ECO:0000256" key="2">
    <source>
        <dbReference type="ARBA" id="ARBA00005695"/>
    </source>
</evidence>
<gene>
    <name evidence="6" type="ORF">Aglo03_06290</name>
</gene>
<dbReference type="SUPFAM" id="SSF53850">
    <property type="entry name" value="Periplasmic binding protein-like II"/>
    <property type="match status" value="1"/>
</dbReference>
<evidence type="ECO:0000256" key="3">
    <source>
        <dbReference type="ARBA" id="ARBA00022448"/>
    </source>
</evidence>
<dbReference type="Proteomes" id="UP001165042">
    <property type="component" value="Unassembled WGS sequence"/>
</dbReference>
<sequence length="582" mass="64086">MSESPRRGGVLRLYGPGSMDHVDPASSFFMLSGQIIRLFTRQLFAYPPIKGLRDWRDLNPVADVATEIPTVDNGGISADRLTYTVTLREGVRWDTTPERAVTAPDFVRGFKRMCNPVLRSGAIHYFTSTIVGMQEYCAAYTAAVPADNPTPADLAEFQNAHEIAGLRALDDRTLRFRLLRPATDFIHILATAFTSPAPVEYDRYLPDSDEFRRGVRSCGPYRLTEYVHGEMLHLEPNRSWAKAADPVRCQHLDGVHVTMDRAATPADVGRKIRSGEADLSWASPVTEPYDLNPDDPADNLGYAVNPYLAFNMVSPNAGGAVTKLGVRQAIAFAVNKTAMIKIFDELAAGTVMWTAHTAIPPGNYGYRDYDLYPTPNDEGDPERARQLLVEAGYGDGLELTVVHRDMDANPEVAQQLEQDLARIGVTLRLVGFGHAEHYPHLQNPANARAGTWDIAVAAWTPDWFGDNGRAFLQPMFQTNAVHGTGNYGCYSNPDVDRMIDHALSLTDPDEAGAAWHEVDHAIMRDAAIVPVLVHAPTIPHLRGARVRDAVAMPTVDRWFDLSNLWLAEPDPPAPTVGSGALR</sequence>
<comment type="similarity">
    <text evidence="2">Belongs to the bacterial solute-binding protein 5 family.</text>
</comment>
<dbReference type="AlphaFoldDB" id="A0A9W6QG45"/>
<dbReference type="PANTHER" id="PTHR30290:SF10">
    <property type="entry name" value="PERIPLASMIC OLIGOPEPTIDE-BINDING PROTEIN-RELATED"/>
    <property type="match status" value="1"/>
</dbReference>
<dbReference type="CDD" id="cd08506">
    <property type="entry name" value="PBP2_clavulanate_OppA2"/>
    <property type="match status" value="1"/>
</dbReference>
<dbReference type="GO" id="GO:0043190">
    <property type="term" value="C:ATP-binding cassette (ABC) transporter complex"/>
    <property type="evidence" value="ECO:0007669"/>
    <property type="project" value="InterPro"/>
</dbReference>
<dbReference type="Gene3D" id="3.40.190.10">
    <property type="entry name" value="Periplasmic binding protein-like II"/>
    <property type="match status" value="1"/>
</dbReference>
<dbReference type="Gene3D" id="3.10.105.10">
    <property type="entry name" value="Dipeptide-binding Protein, Domain 3"/>
    <property type="match status" value="1"/>
</dbReference>
<dbReference type="GO" id="GO:0030313">
    <property type="term" value="C:cell envelope"/>
    <property type="evidence" value="ECO:0007669"/>
    <property type="project" value="UniProtKB-SubCell"/>
</dbReference>
<dbReference type="RefSeq" id="WP_285607306.1">
    <property type="nucleotide sequence ID" value="NZ_BSSD01000001.1"/>
</dbReference>
<keyword evidence="7" id="KW-1185">Reference proteome</keyword>
<comment type="caution">
    <text evidence="6">The sequence shown here is derived from an EMBL/GenBank/DDBJ whole genome shotgun (WGS) entry which is preliminary data.</text>
</comment>
<feature type="domain" description="Solute-binding protein family 5" evidence="5">
    <location>
        <begin position="75"/>
        <end position="467"/>
    </location>
</feature>
<keyword evidence="4" id="KW-0732">Signal</keyword>
<reference evidence="6" key="1">
    <citation type="submission" date="2023-02" db="EMBL/GenBank/DDBJ databases">
        <title>Actinokineospora globicatena NBRC 15670.</title>
        <authorList>
            <person name="Ichikawa N."/>
            <person name="Sato H."/>
            <person name="Tonouchi N."/>
        </authorList>
    </citation>
    <scope>NUCLEOTIDE SEQUENCE</scope>
    <source>
        <strain evidence="6">NBRC 15670</strain>
    </source>
</reference>
<evidence type="ECO:0000256" key="1">
    <source>
        <dbReference type="ARBA" id="ARBA00004196"/>
    </source>
</evidence>
<comment type="subcellular location">
    <subcellularLocation>
        <location evidence="1">Cell envelope</location>
    </subcellularLocation>
</comment>
<keyword evidence="3" id="KW-0813">Transport</keyword>
<evidence type="ECO:0000259" key="5">
    <source>
        <dbReference type="Pfam" id="PF00496"/>
    </source>
</evidence>
<dbReference type="Pfam" id="PF00496">
    <property type="entry name" value="SBP_bac_5"/>
    <property type="match status" value="1"/>
</dbReference>
<dbReference type="InterPro" id="IPR000914">
    <property type="entry name" value="SBP_5_dom"/>
</dbReference>
<dbReference type="GO" id="GO:1904680">
    <property type="term" value="F:peptide transmembrane transporter activity"/>
    <property type="evidence" value="ECO:0007669"/>
    <property type="project" value="TreeGrafter"/>
</dbReference>
<organism evidence="6 7">
    <name type="scientific">Actinokineospora globicatena</name>
    <dbReference type="NCBI Taxonomy" id="103729"/>
    <lineage>
        <taxon>Bacteria</taxon>
        <taxon>Bacillati</taxon>
        <taxon>Actinomycetota</taxon>
        <taxon>Actinomycetes</taxon>
        <taxon>Pseudonocardiales</taxon>
        <taxon>Pseudonocardiaceae</taxon>
        <taxon>Actinokineospora</taxon>
    </lineage>
</organism>
<evidence type="ECO:0000313" key="6">
    <source>
        <dbReference type="EMBL" id="GLW89813.1"/>
    </source>
</evidence>
<dbReference type="InterPro" id="IPR030678">
    <property type="entry name" value="Peptide/Ni-bd"/>
</dbReference>
<dbReference type="InterPro" id="IPR039424">
    <property type="entry name" value="SBP_5"/>
</dbReference>
<dbReference type="GO" id="GO:0042597">
    <property type="term" value="C:periplasmic space"/>
    <property type="evidence" value="ECO:0007669"/>
    <property type="project" value="UniProtKB-ARBA"/>
</dbReference>